<proteinExistence type="predicted"/>
<dbReference type="Proteomes" id="UP000799428">
    <property type="component" value="Unassembled WGS sequence"/>
</dbReference>
<dbReference type="PROSITE" id="PS50039">
    <property type="entry name" value="FORK_HEAD_3"/>
    <property type="match status" value="1"/>
</dbReference>
<dbReference type="Pfam" id="PF00250">
    <property type="entry name" value="Forkhead"/>
    <property type="match status" value="1"/>
</dbReference>
<dbReference type="GO" id="GO:0000978">
    <property type="term" value="F:RNA polymerase II cis-regulatory region sequence-specific DNA binding"/>
    <property type="evidence" value="ECO:0007669"/>
    <property type="project" value="TreeGrafter"/>
</dbReference>
<organism evidence="9 10">
    <name type="scientific">Pleomassaria siparia CBS 279.74</name>
    <dbReference type="NCBI Taxonomy" id="1314801"/>
    <lineage>
        <taxon>Eukaryota</taxon>
        <taxon>Fungi</taxon>
        <taxon>Dikarya</taxon>
        <taxon>Ascomycota</taxon>
        <taxon>Pezizomycotina</taxon>
        <taxon>Dothideomycetes</taxon>
        <taxon>Pleosporomycetidae</taxon>
        <taxon>Pleosporales</taxon>
        <taxon>Pleomassariaceae</taxon>
        <taxon>Pleomassaria</taxon>
    </lineage>
</organism>
<dbReference type="InterPro" id="IPR036390">
    <property type="entry name" value="WH_DNA-bd_sf"/>
</dbReference>
<evidence type="ECO:0000256" key="3">
    <source>
        <dbReference type="ARBA" id="ARBA00023125"/>
    </source>
</evidence>
<feature type="region of interest" description="Disordered" evidence="7">
    <location>
        <begin position="389"/>
        <end position="455"/>
    </location>
</feature>
<feature type="domain" description="Fork-head" evidence="8">
    <location>
        <begin position="198"/>
        <end position="294"/>
    </location>
</feature>
<feature type="region of interest" description="Disordered" evidence="7">
    <location>
        <begin position="284"/>
        <end position="349"/>
    </location>
</feature>
<protein>
    <recommendedName>
        <fullName evidence="8">Fork-head domain-containing protein</fullName>
    </recommendedName>
</protein>
<evidence type="ECO:0000256" key="4">
    <source>
        <dbReference type="ARBA" id="ARBA00023163"/>
    </source>
</evidence>
<dbReference type="InterPro" id="IPR036388">
    <property type="entry name" value="WH-like_DNA-bd_sf"/>
</dbReference>
<evidence type="ECO:0000256" key="7">
    <source>
        <dbReference type="SAM" id="MobiDB-lite"/>
    </source>
</evidence>
<dbReference type="OrthoDB" id="5954824at2759"/>
<dbReference type="GO" id="GO:0005634">
    <property type="term" value="C:nucleus"/>
    <property type="evidence" value="ECO:0007669"/>
    <property type="project" value="UniProtKB-SubCell"/>
</dbReference>
<feature type="DNA-binding region" description="Fork-head" evidence="6">
    <location>
        <begin position="198"/>
        <end position="294"/>
    </location>
</feature>
<keyword evidence="3 6" id="KW-0238">DNA-binding</keyword>
<dbReference type="SUPFAM" id="SSF46785">
    <property type="entry name" value="Winged helix' DNA-binding domain"/>
    <property type="match status" value="1"/>
</dbReference>
<evidence type="ECO:0000313" key="10">
    <source>
        <dbReference type="Proteomes" id="UP000799428"/>
    </source>
</evidence>
<feature type="compositionally biased region" description="Basic residues" evidence="7">
    <location>
        <begin position="288"/>
        <end position="301"/>
    </location>
</feature>
<keyword evidence="2" id="KW-0805">Transcription regulation</keyword>
<evidence type="ECO:0000256" key="6">
    <source>
        <dbReference type="PROSITE-ProRule" id="PRU00089"/>
    </source>
</evidence>
<dbReference type="PANTHER" id="PTHR45881:SF5">
    <property type="entry name" value="FORK-HEAD DOMAIN-CONTAINING PROTEIN"/>
    <property type="match status" value="1"/>
</dbReference>
<name>A0A6G1K6B7_9PLEO</name>
<dbReference type="InterPro" id="IPR030456">
    <property type="entry name" value="TF_fork_head_CS_2"/>
</dbReference>
<comment type="subcellular location">
    <subcellularLocation>
        <location evidence="1 6">Nucleus</location>
    </subcellularLocation>
</comment>
<gene>
    <name evidence="9" type="ORF">K504DRAFT_361581</name>
</gene>
<feature type="region of interest" description="Disordered" evidence="7">
    <location>
        <begin position="156"/>
        <end position="185"/>
    </location>
</feature>
<dbReference type="GO" id="GO:0000981">
    <property type="term" value="F:DNA-binding transcription factor activity, RNA polymerase II-specific"/>
    <property type="evidence" value="ECO:0007669"/>
    <property type="project" value="TreeGrafter"/>
</dbReference>
<feature type="compositionally biased region" description="Polar residues" evidence="7">
    <location>
        <begin position="302"/>
        <end position="311"/>
    </location>
</feature>
<evidence type="ECO:0000256" key="2">
    <source>
        <dbReference type="ARBA" id="ARBA00023015"/>
    </source>
</evidence>
<evidence type="ECO:0000256" key="5">
    <source>
        <dbReference type="ARBA" id="ARBA00023242"/>
    </source>
</evidence>
<dbReference type="InterPro" id="IPR001766">
    <property type="entry name" value="Fork_head_dom"/>
</dbReference>
<dbReference type="EMBL" id="MU005772">
    <property type="protein sequence ID" value="KAF2708163.1"/>
    <property type="molecule type" value="Genomic_DNA"/>
</dbReference>
<accession>A0A6G1K6B7</accession>
<feature type="non-terminal residue" evidence="9">
    <location>
        <position position="455"/>
    </location>
</feature>
<evidence type="ECO:0000259" key="8">
    <source>
        <dbReference type="PROSITE" id="PS50039"/>
    </source>
</evidence>
<reference evidence="9" key="1">
    <citation type="journal article" date="2020" name="Stud. Mycol.">
        <title>101 Dothideomycetes genomes: a test case for predicting lifestyles and emergence of pathogens.</title>
        <authorList>
            <person name="Haridas S."/>
            <person name="Albert R."/>
            <person name="Binder M."/>
            <person name="Bloem J."/>
            <person name="Labutti K."/>
            <person name="Salamov A."/>
            <person name="Andreopoulos B."/>
            <person name="Baker S."/>
            <person name="Barry K."/>
            <person name="Bills G."/>
            <person name="Bluhm B."/>
            <person name="Cannon C."/>
            <person name="Castanera R."/>
            <person name="Culley D."/>
            <person name="Daum C."/>
            <person name="Ezra D."/>
            <person name="Gonzalez J."/>
            <person name="Henrissat B."/>
            <person name="Kuo A."/>
            <person name="Liang C."/>
            <person name="Lipzen A."/>
            <person name="Lutzoni F."/>
            <person name="Magnuson J."/>
            <person name="Mondo S."/>
            <person name="Nolan M."/>
            <person name="Ohm R."/>
            <person name="Pangilinan J."/>
            <person name="Park H.-J."/>
            <person name="Ramirez L."/>
            <person name="Alfaro M."/>
            <person name="Sun H."/>
            <person name="Tritt A."/>
            <person name="Yoshinaga Y."/>
            <person name="Zwiers L.-H."/>
            <person name="Turgeon B."/>
            <person name="Goodwin S."/>
            <person name="Spatafora J."/>
            <person name="Crous P."/>
            <person name="Grigoriev I."/>
        </authorList>
    </citation>
    <scope>NUCLEOTIDE SEQUENCE</scope>
    <source>
        <strain evidence="9">CBS 279.74</strain>
    </source>
</reference>
<sequence>MTTAFPDAATSQEPHLTPSLMGLDDAAAFQWDAHCDLPMSRLSQEAGGYHMPTQYSPESTGIFGYSQNGLPYAENYNITYSPHDLGASCPRSYTKGSDLTGLPSNMDMSESYPPSAYQIDPLKSQDMDLSDQGISGQLLQLSEDYEHQYATNIKIEDHGGYGGPYTPDTTRCSTPNDDPSGPPHDLKNECIGDENPIDKEQPYAQLIYRALLEQPGHTMILRDIYNWFKDNTDKAADKETKGWQNSIRHNLSMNGAFEKVDQPCEESKKGFMWRLTEEAIREGVKSTTRYRSKVPNKRGNRSQHPLPQRQASGAKGGQAARRSAKMRRTNRMNEAYRSEPYMSRSVPTSYDPHFDPRSTDISFPQMHSRSYPHSPYFGSETDNDYMSMQDDFGSPLGPPGLDFVSERPYSASPQSQGVCRDSVYVTYQDPSGPLFSNSPSPSEEDPLTPSSPDVD</sequence>
<keyword evidence="5 6" id="KW-0539">Nucleus</keyword>
<dbReference type="Gene3D" id="1.10.10.10">
    <property type="entry name" value="Winged helix-like DNA-binding domain superfamily/Winged helix DNA-binding domain"/>
    <property type="match status" value="1"/>
</dbReference>
<keyword evidence="4" id="KW-0804">Transcription</keyword>
<evidence type="ECO:0000256" key="1">
    <source>
        <dbReference type="ARBA" id="ARBA00004123"/>
    </source>
</evidence>
<evidence type="ECO:0000313" key="9">
    <source>
        <dbReference type="EMBL" id="KAF2708163.1"/>
    </source>
</evidence>
<dbReference type="SMART" id="SM00339">
    <property type="entry name" value="FH"/>
    <property type="match status" value="1"/>
</dbReference>
<dbReference type="AlphaFoldDB" id="A0A6G1K6B7"/>
<dbReference type="PANTHER" id="PTHR45881">
    <property type="entry name" value="CHECKPOINT SUPPRESSOR 1-LIKE, ISOFORM A-RELATED"/>
    <property type="match status" value="1"/>
</dbReference>
<dbReference type="PROSITE" id="PS00658">
    <property type="entry name" value="FORK_HEAD_2"/>
    <property type="match status" value="1"/>
</dbReference>
<keyword evidence="10" id="KW-1185">Reference proteome</keyword>